<dbReference type="GeneID" id="95980271"/>
<protein>
    <recommendedName>
        <fullName evidence="2">Prokaryotic-type class I peptide chain release factors domain-containing protein</fullName>
    </recommendedName>
</protein>
<name>A0ABR3PAP1_9PEZI</name>
<comment type="caution">
    <text evidence="3">The sequence shown here is derived from an EMBL/GenBank/DDBJ whole genome shotgun (WGS) entry which is preliminary data.</text>
</comment>
<evidence type="ECO:0000256" key="1">
    <source>
        <dbReference type="SAM" id="MobiDB-lite"/>
    </source>
</evidence>
<accession>A0ABR3PAP1</accession>
<dbReference type="Pfam" id="PF00472">
    <property type="entry name" value="RF-1"/>
    <property type="match status" value="1"/>
</dbReference>
<dbReference type="InterPro" id="IPR000352">
    <property type="entry name" value="Pep_chain_release_fac_I"/>
</dbReference>
<feature type="region of interest" description="Disordered" evidence="1">
    <location>
        <begin position="171"/>
        <end position="199"/>
    </location>
</feature>
<dbReference type="Gene3D" id="3.30.160.20">
    <property type="match status" value="1"/>
</dbReference>
<gene>
    <name evidence="3" type="ORF">AAFC00_006572</name>
</gene>
<evidence type="ECO:0000313" key="4">
    <source>
        <dbReference type="Proteomes" id="UP001562354"/>
    </source>
</evidence>
<dbReference type="EMBL" id="JBFMKM010000010">
    <property type="protein sequence ID" value="KAL1303140.1"/>
    <property type="molecule type" value="Genomic_DNA"/>
</dbReference>
<organism evidence="3 4">
    <name type="scientific">Neodothiora populina</name>
    <dbReference type="NCBI Taxonomy" id="2781224"/>
    <lineage>
        <taxon>Eukaryota</taxon>
        <taxon>Fungi</taxon>
        <taxon>Dikarya</taxon>
        <taxon>Ascomycota</taxon>
        <taxon>Pezizomycotina</taxon>
        <taxon>Dothideomycetes</taxon>
        <taxon>Dothideomycetidae</taxon>
        <taxon>Dothideales</taxon>
        <taxon>Dothioraceae</taxon>
        <taxon>Neodothiora</taxon>
    </lineage>
</organism>
<dbReference type="Proteomes" id="UP001562354">
    <property type="component" value="Unassembled WGS sequence"/>
</dbReference>
<dbReference type="SUPFAM" id="SSF110916">
    <property type="entry name" value="Peptidyl-tRNA hydrolase domain-like"/>
    <property type="match status" value="1"/>
</dbReference>
<dbReference type="PANTHER" id="PTHR11075">
    <property type="entry name" value="PEPTIDE CHAIN RELEASE FACTOR"/>
    <property type="match status" value="1"/>
</dbReference>
<keyword evidence="4" id="KW-1185">Reference proteome</keyword>
<dbReference type="PANTHER" id="PTHR11075:SF54">
    <property type="entry name" value="LARGE RIBOSOMAL SUBUNIT PROTEIN ML62"/>
    <property type="match status" value="1"/>
</dbReference>
<feature type="domain" description="Prokaryotic-type class I peptide chain release factors" evidence="2">
    <location>
        <begin position="59"/>
        <end position="191"/>
    </location>
</feature>
<proteinExistence type="predicted"/>
<dbReference type="RefSeq" id="XP_069199415.1">
    <property type="nucleotide sequence ID" value="XM_069346546.1"/>
</dbReference>
<sequence length="199" mass="22313">MIRGAQLRRSLPPLTTQWSRSQFLLLSRTYASRPAVTNDVNEEELDEARKWLSRFDAETIPRSLCDVSFSRSSGPGGQNVNKVNSKATLRIPLASLLAQLPSILRPAIMKSRYCATKSDSLVIQADDSRKQTDNVHSCFVKLHNLIVEAGQEVVPGETSADQLERVKNLQKAENEERLKHKKKHSDKKSARRSGGKADY</sequence>
<feature type="compositionally biased region" description="Basic residues" evidence="1">
    <location>
        <begin position="179"/>
        <end position="199"/>
    </location>
</feature>
<reference evidence="3 4" key="1">
    <citation type="submission" date="2024-07" db="EMBL/GenBank/DDBJ databases">
        <title>Draft sequence of the Neodothiora populina.</title>
        <authorList>
            <person name="Drown D.D."/>
            <person name="Schuette U.S."/>
            <person name="Buechlein A.B."/>
            <person name="Rusch D.R."/>
            <person name="Winton L.W."/>
            <person name="Adams G.A."/>
        </authorList>
    </citation>
    <scope>NUCLEOTIDE SEQUENCE [LARGE SCALE GENOMIC DNA]</scope>
    <source>
        <strain evidence="3 4">CPC 39397</strain>
    </source>
</reference>
<dbReference type="InterPro" id="IPR052104">
    <property type="entry name" value="Mito_Release_Factor_mL62"/>
</dbReference>
<evidence type="ECO:0000259" key="2">
    <source>
        <dbReference type="Pfam" id="PF00472"/>
    </source>
</evidence>
<evidence type="ECO:0000313" key="3">
    <source>
        <dbReference type="EMBL" id="KAL1303140.1"/>
    </source>
</evidence>